<accession>A0ABN2SVJ2</accession>
<dbReference type="Proteomes" id="UP001501116">
    <property type="component" value="Unassembled WGS sequence"/>
</dbReference>
<evidence type="ECO:0000313" key="1">
    <source>
        <dbReference type="EMBL" id="GAA1992986.1"/>
    </source>
</evidence>
<proteinExistence type="predicted"/>
<name>A0ABN2SVJ2_9PSEU</name>
<protein>
    <submittedName>
        <fullName evidence="1">Uncharacterized protein</fullName>
    </submittedName>
</protein>
<sequence length="46" mass="4963">MLRVDPGHGMTEALDSYLAMGYDIESAADGWVLLRGPRGRLALTVS</sequence>
<keyword evidence="2" id="KW-1185">Reference proteome</keyword>
<dbReference type="RefSeq" id="WP_344431774.1">
    <property type="nucleotide sequence ID" value="NZ_BAAANN010000068.1"/>
</dbReference>
<organism evidence="1 2">
    <name type="scientific">Amycolatopsis minnesotensis</name>
    <dbReference type="NCBI Taxonomy" id="337894"/>
    <lineage>
        <taxon>Bacteria</taxon>
        <taxon>Bacillati</taxon>
        <taxon>Actinomycetota</taxon>
        <taxon>Actinomycetes</taxon>
        <taxon>Pseudonocardiales</taxon>
        <taxon>Pseudonocardiaceae</taxon>
        <taxon>Amycolatopsis</taxon>
    </lineage>
</organism>
<gene>
    <name evidence="1" type="ORF">GCM10009754_85160</name>
</gene>
<dbReference type="EMBL" id="BAAANN010000068">
    <property type="protein sequence ID" value="GAA1992986.1"/>
    <property type="molecule type" value="Genomic_DNA"/>
</dbReference>
<reference evidence="1 2" key="1">
    <citation type="journal article" date="2019" name="Int. J. Syst. Evol. Microbiol.">
        <title>The Global Catalogue of Microorganisms (GCM) 10K type strain sequencing project: providing services to taxonomists for standard genome sequencing and annotation.</title>
        <authorList>
            <consortium name="The Broad Institute Genomics Platform"/>
            <consortium name="The Broad Institute Genome Sequencing Center for Infectious Disease"/>
            <person name="Wu L."/>
            <person name="Ma J."/>
        </authorList>
    </citation>
    <scope>NUCLEOTIDE SEQUENCE [LARGE SCALE GENOMIC DNA]</scope>
    <source>
        <strain evidence="1 2">JCM 14545</strain>
    </source>
</reference>
<comment type="caution">
    <text evidence="1">The sequence shown here is derived from an EMBL/GenBank/DDBJ whole genome shotgun (WGS) entry which is preliminary data.</text>
</comment>
<evidence type="ECO:0000313" key="2">
    <source>
        <dbReference type="Proteomes" id="UP001501116"/>
    </source>
</evidence>